<reference evidence="1 2" key="1">
    <citation type="submission" date="2016-09" db="EMBL/GenBank/DDBJ databases">
        <title>Complete genome sequencing of Streptomyces lydicus 103 and metabolic pathways analysis of antibiotic biosynthesis.</title>
        <authorList>
            <person name="Jia N."/>
            <person name="Ding M.-Z."/>
            <person name="Gao F."/>
            <person name="Yuan Y.-J."/>
        </authorList>
    </citation>
    <scope>NUCLEOTIDE SEQUENCE [LARGE SCALE GENOMIC DNA]</scope>
    <source>
        <strain evidence="1 2">103</strain>
    </source>
</reference>
<dbReference type="Proteomes" id="UP000094094">
    <property type="component" value="Chromosome"/>
</dbReference>
<dbReference type="KEGG" id="slc:SL103_18255"/>
<sequence>MVTRCRVARAAPRAGDISAMTPRQEEDLSPLSVVPTTVPLMTELSFWTLPAETAVRSSHSGEYALTVLDPPLPGSTAELPPHDRARARAFAEAFPTVDAVLEELPPLPASEALYAETLSDLDLITVGCWGNVTCISDPALAAYDAGMTPVLQEVTTLHERYPEALIVGSAAPDFGETHTEDVICLPEGLTLFASGFPAYATPWDVDGDPHAILNALDIDLAGLTDDEREYLQLDAAPHLTNWGLLGGLVLEHCGRKLRTGLETSVFRVRHTEEYTSAMEEMWGWTAHQL</sequence>
<evidence type="ECO:0000313" key="1">
    <source>
        <dbReference type="EMBL" id="AOP47921.1"/>
    </source>
</evidence>
<accession>A0A1D7VMH3</accession>
<dbReference type="Pfam" id="PF19859">
    <property type="entry name" value="DUF6333"/>
    <property type="match status" value="1"/>
</dbReference>
<evidence type="ECO:0000313" key="2">
    <source>
        <dbReference type="Proteomes" id="UP000094094"/>
    </source>
</evidence>
<protein>
    <submittedName>
        <fullName evidence="1">Uncharacterized protein</fullName>
    </submittedName>
</protein>
<dbReference type="OrthoDB" id="3698245at2"/>
<keyword evidence="2" id="KW-1185">Reference proteome</keyword>
<dbReference type="AlphaFoldDB" id="A0A1D7VMH3"/>
<proteinExistence type="predicted"/>
<name>A0A1D7VMH3_9ACTN</name>
<gene>
    <name evidence="1" type="ORF">SL103_18255</name>
</gene>
<dbReference type="EMBL" id="CP017157">
    <property type="protein sequence ID" value="AOP47921.1"/>
    <property type="molecule type" value="Genomic_DNA"/>
</dbReference>
<organism evidence="1 2">
    <name type="scientific">Streptomyces lydicus</name>
    <dbReference type="NCBI Taxonomy" id="47763"/>
    <lineage>
        <taxon>Bacteria</taxon>
        <taxon>Bacillati</taxon>
        <taxon>Actinomycetota</taxon>
        <taxon>Actinomycetes</taxon>
        <taxon>Kitasatosporales</taxon>
        <taxon>Streptomycetaceae</taxon>
        <taxon>Streptomyces</taxon>
    </lineage>
</organism>